<keyword evidence="2" id="KW-0812">Transmembrane</keyword>
<reference evidence="3" key="1">
    <citation type="submission" date="2020-04" db="EMBL/GenBank/DDBJ databases">
        <title>Genome Assembly and Annotation of Botryosphaeria dothidea sdau 11-99, a Latent Pathogen of Apple Fruit Ring Rot in China.</title>
        <authorList>
            <person name="Yu C."/>
            <person name="Diao Y."/>
            <person name="Lu Q."/>
            <person name="Zhao J."/>
            <person name="Cui S."/>
            <person name="Peng C."/>
            <person name="He B."/>
            <person name="Liu H."/>
        </authorList>
    </citation>
    <scope>NUCLEOTIDE SEQUENCE [LARGE SCALE GENOMIC DNA]</scope>
    <source>
        <strain evidence="3">Sdau11-99</strain>
    </source>
</reference>
<proteinExistence type="predicted"/>
<protein>
    <submittedName>
        <fullName evidence="3">Uncharacterized protein</fullName>
    </submittedName>
</protein>
<evidence type="ECO:0000256" key="2">
    <source>
        <dbReference type="SAM" id="Phobius"/>
    </source>
</evidence>
<organism evidence="3 4">
    <name type="scientific">Botryosphaeria dothidea</name>
    <dbReference type="NCBI Taxonomy" id="55169"/>
    <lineage>
        <taxon>Eukaryota</taxon>
        <taxon>Fungi</taxon>
        <taxon>Dikarya</taxon>
        <taxon>Ascomycota</taxon>
        <taxon>Pezizomycotina</taxon>
        <taxon>Dothideomycetes</taxon>
        <taxon>Dothideomycetes incertae sedis</taxon>
        <taxon>Botryosphaeriales</taxon>
        <taxon>Botryosphaeriaceae</taxon>
        <taxon>Botryosphaeria</taxon>
    </lineage>
</organism>
<sequence>MPASSWEREPALRHRTTSTPDATAISLREWIPASFRKSRAFPLAILCLLFVVCLEVLDILARRNHGLPADNQNSFHAAKYLPTIGVVALGFAWKALVGDIKNITPWSQMSIKWSKGSHSVLLDYITNIEVTSLIHAGRNGHWLVFAALTIGFLCGASVSLANSLVFIDLFSHTSVDTTFTEASQFSFNNALELSNGTLPIPFDHLGAAPYAAVASQRLPNGRFAPWTKDVFAFDSFGAASENLPRNSTVEATVKAFSTDFNCHSLNYSWEDGDFYHQLEADASDIPGLNCSLPIRQNFTTESDSPLRTNVKAWLNVTACAPKTTENLLIGTILSLKENRDCTGRTSCNEGDVFYNTTDVLGLVCSPKFFMQDALVSTNASTGEITSYQLREPRDEIDIHTSVSAQWLYLSNPLDAKLQTIYGVTYKLPTGSPPVAAGYWIINAVEAISQSNITVDPFFTLLVDGQQQSSVEAYLQNPDRLQPDLETLGSNVLAEVVSAFAREAILLIPVVKIVAAGLYGVTMSVTTATVQPAVDTSIVTHLESTYDNGDSYLSVQRASQFAEWSRTPSLNVPRRAGILDNIVFSNLTSAGNFSQSQDLSNSTIDAEVPAISVDVKCTSVDMVLDAQYMDTRDCWNFSPNCDSQQCSDLIFAGDPSSYTNLQGDGGSCSGSRPPFVGLTGFGPSAYRVVLLDYSSIDGPITNVTPWGSTKNYTTYNLTTGTVGPSVLNVSLPTVLATSCALSLTAITLHTTYSFSPSDATWNPSSYAPSSIANTRPFNATALPSWLRPYAYAANGTALLDLNDLTLEAPGRLYSQSLWPTRGASLNFFELLAAHATYTLGDVRALLDRRNFTSAVEAMMAAYATEMLTEVRGAAAASAAAAPARIRATLRSAQSRIVQDRGSTVAVEALLALLLACVGWVFLRFPSEAVLPKSPGSVAARVSLLAGSGLVGELRARGAGRAKDVRGVTGRAGLGWWEGRGEEAVGERRRRWGVDVGEGVVHRGWNDPPVMAAPVEVEMVPVSPGRSLVSSMSSMSARGSDEELTGGAMRTRPGSESSGVTVISE</sequence>
<feature type="compositionally biased region" description="Low complexity" evidence="1">
    <location>
        <begin position="1026"/>
        <end position="1036"/>
    </location>
</feature>
<dbReference type="PANTHER" id="PTHR37544:SF1">
    <property type="entry name" value="PHOSPHORIBOSYLAMINOIMIDAZOLE-SUCCINOCARBOXAMIDE SYNTHASE"/>
    <property type="match status" value="1"/>
</dbReference>
<evidence type="ECO:0000313" key="4">
    <source>
        <dbReference type="Proteomes" id="UP000572817"/>
    </source>
</evidence>
<dbReference type="InterPro" id="IPR021840">
    <property type="entry name" value="DUF3433"/>
</dbReference>
<accession>A0A8H4N3Z4</accession>
<feature type="transmembrane region" description="Helical" evidence="2">
    <location>
        <begin position="40"/>
        <end position="60"/>
    </location>
</feature>
<keyword evidence="4" id="KW-1185">Reference proteome</keyword>
<dbReference type="AlphaFoldDB" id="A0A8H4N3Z4"/>
<gene>
    <name evidence="3" type="ORF">GTA08_BOTSDO04895</name>
</gene>
<feature type="region of interest" description="Disordered" evidence="1">
    <location>
        <begin position="1026"/>
        <end position="1063"/>
    </location>
</feature>
<dbReference type="Proteomes" id="UP000572817">
    <property type="component" value="Unassembled WGS sequence"/>
</dbReference>
<evidence type="ECO:0000313" key="3">
    <source>
        <dbReference type="EMBL" id="KAF4306343.1"/>
    </source>
</evidence>
<name>A0A8H4N3Z4_9PEZI</name>
<keyword evidence="2" id="KW-0472">Membrane</keyword>
<feature type="transmembrane region" description="Helical" evidence="2">
    <location>
        <begin position="142"/>
        <end position="167"/>
    </location>
</feature>
<feature type="transmembrane region" description="Helical" evidence="2">
    <location>
        <begin position="80"/>
        <end position="97"/>
    </location>
</feature>
<evidence type="ECO:0000256" key="1">
    <source>
        <dbReference type="SAM" id="MobiDB-lite"/>
    </source>
</evidence>
<dbReference type="Pfam" id="PF11915">
    <property type="entry name" value="DUF3433"/>
    <property type="match status" value="1"/>
</dbReference>
<comment type="caution">
    <text evidence="3">The sequence shown here is derived from an EMBL/GenBank/DDBJ whole genome shotgun (WGS) entry which is preliminary data.</text>
</comment>
<dbReference type="OrthoDB" id="3928543at2759"/>
<keyword evidence="2" id="KW-1133">Transmembrane helix</keyword>
<feature type="compositionally biased region" description="Polar residues" evidence="1">
    <location>
        <begin position="1052"/>
        <end position="1063"/>
    </location>
</feature>
<dbReference type="PANTHER" id="PTHR37544">
    <property type="entry name" value="SPRAY-RELATED"/>
    <property type="match status" value="1"/>
</dbReference>
<dbReference type="EMBL" id="WWBZ02000033">
    <property type="protein sequence ID" value="KAF4306343.1"/>
    <property type="molecule type" value="Genomic_DNA"/>
</dbReference>